<feature type="domain" description="Type II secretion system protein GspF" evidence="8">
    <location>
        <begin position="195"/>
        <end position="306"/>
    </location>
</feature>
<keyword evidence="4 7" id="KW-0812">Transmembrane</keyword>
<dbReference type="AlphaFoldDB" id="A0A7D5V8D0"/>
<evidence type="ECO:0000256" key="6">
    <source>
        <dbReference type="ARBA" id="ARBA00023136"/>
    </source>
</evidence>
<dbReference type="Pfam" id="PF00482">
    <property type="entry name" value="T2SSF"/>
    <property type="match status" value="2"/>
</dbReference>
<comment type="subcellular location">
    <subcellularLocation>
        <location evidence="1">Cell membrane</location>
        <topology evidence="1">Multi-pass membrane protein</topology>
    </subcellularLocation>
</comment>
<dbReference type="Proteomes" id="UP000510822">
    <property type="component" value="Chromosome"/>
</dbReference>
<keyword evidence="6 7" id="KW-0472">Membrane</keyword>
<dbReference type="PANTHER" id="PTHR30012:SF0">
    <property type="entry name" value="TYPE II SECRETION SYSTEM PROTEIN F-RELATED"/>
    <property type="match status" value="1"/>
</dbReference>
<dbReference type="PANTHER" id="PTHR30012">
    <property type="entry name" value="GENERAL SECRETION PATHWAY PROTEIN"/>
    <property type="match status" value="1"/>
</dbReference>
<feature type="domain" description="Type II secretion system protein GspF" evidence="8">
    <location>
        <begin position="17"/>
        <end position="127"/>
    </location>
</feature>
<dbReference type="GO" id="GO:0005886">
    <property type="term" value="C:plasma membrane"/>
    <property type="evidence" value="ECO:0007669"/>
    <property type="project" value="UniProtKB-SubCell"/>
</dbReference>
<feature type="transmembrane region" description="Helical" evidence="7">
    <location>
        <begin position="297"/>
        <end position="316"/>
    </location>
</feature>
<gene>
    <name evidence="9" type="ORF">HZU75_02030</name>
</gene>
<name>A0A7D5V8D0_9NEIS</name>
<dbReference type="KEGG" id="cfon:HZU75_02030"/>
<dbReference type="InterPro" id="IPR018076">
    <property type="entry name" value="T2SS_GspF_dom"/>
</dbReference>
<dbReference type="InterPro" id="IPR003004">
    <property type="entry name" value="GspF/PilC"/>
</dbReference>
<evidence type="ECO:0000313" key="10">
    <source>
        <dbReference type="Proteomes" id="UP000510822"/>
    </source>
</evidence>
<comment type="similarity">
    <text evidence="2">Belongs to the GSP F family.</text>
</comment>
<accession>A0A7D5V8D0</accession>
<sequence>MSPPKPLPWRIRADLFLQLAALERAGLSAEQAFASLKRSGPLATRLEAMAKHLRRGKPVAKAGQLSGLFTPLESTLVAAACTAGSPANTYQRIGEQAALHARLSQQVYAQLFKPALLLVLGLIIGPLPALAAGKLGFGAYVISVIWPLLLIGLLMQMGRWIWQGIEQNPQPPFTSLLLQLPGLGGWYQRSLQRHFFGSLAMLLEAGVPMFDAIPSALETIHCAQLRNTRLLHDLQKGQSLSQSIGKYAWLNEPTIVALVQTGEASGRLPEMLERITGQLTADLTHSARQFAAWLPRLIYAGVALWMAWQLIGSNAFSQQLPEPLKHYET</sequence>
<dbReference type="Gene3D" id="1.20.81.30">
    <property type="entry name" value="Type II secretion system (T2SS), domain F"/>
    <property type="match status" value="2"/>
</dbReference>
<keyword evidence="3" id="KW-1003">Cell membrane</keyword>
<dbReference type="InterPro" id="IPR042094">
    <property type="entry name" value="T2SS_GspF_sf"/>
</dbReference>
<keyword evidence="5 7" id="KW-1133">Transmembrane helix</keyword>
<evidence type="ECO:0000256" key="1">
    <source>
        <dbReference type="ARBA" id="ARBA00004651"/>
    </source>
</evidence>
<keyword evidence="10" id="KW-1185">Reference proteome</keyword>
<evidence type="ECO:0000256" key="2">
    <source>
        <dbReference type="ARBA" id="ARBA00005745"/>
    </source>
</evidence>
<proteinExistence type="inferred from homology"/>
<evidence type="ECO:0000256" key="3">
    <source>
        <dbReference type="ARBA" id="ARBA00022475"/>
    </source>
</evidence>
<dbReference type="RefSeq" id="WP_180307552.1">
    <property type="nucleotide sequence ID" value="NZ_CP058952.1"/>
</dbReference>
<reference evidence="9 10" key="1">
    <citation type="journal article" date="2016" name="Int. J. Syst. Evol. Microbiol.">
        <title>Chitinibacter fontanus sp. nov., isolated from a spring.</title>
        <authorList>
            <person name="Sheu S.Y."/>
            <person name="Li Y.S."/>
            <person name="Young C.C."/>
            <person name="Chen W.M."/>
        </authorList>
    </citation>
    <scope>NUCLEOTIDE SEQUENCE [LARGE SCALE GENOMIC DNA]</scope>
    <source>
        <strain evidence="9 10">STM-7</strain>
    </source>
</reference>
<protein>
    <submittedName>
        <fullName evidence="9">Type II secretion system F family protein</fullName>
    </submittedName>
</protein>
<organism evidence="9 10">
    <name type="scientific">Chitinibacter fontanus</name>
    <dbReference type="NCBI Taxonomy" id="1737446"/>
    <lineage>
        <taxon>Bacteria</taxon>
        <taxon>Pseudomonadati</taxon>
        <taxon>Pseudomonadota</taxon>
        <taxon>Betaproteobacteria</taxon>
        <taxon>Neisseriales</taxon>
        <taxon>Chitinibacteraceae</taxon>
        <taxon>Chitinibacter</taxon>
    </lineage>
</organism>
<feature type="transmembrane region" description="Helical" evidence="7">
    <location>
        <begin position="111"/>
        <end position="131"/>
    </location>
</feature>
<feature type="transmembrane region" description="Helical" evidence="7">
    <location>
        <begin position="137"/>
        <end position="155"/>
    </location>
</feature>
<evidence type="ECO:0000256" key="7">
    <source>
        <dbReference type="SAM" id="Phobius"/>
    </source>
</evidence>
<evidence type="ECO:0000256" key="5">
    <source>
        <dbReference type="ARBA" id="ARBA00022989"/>
    </source>
</evidence>
<dbReference type="EMBL" id="CP058952">
    <property type="protein sequence ID" value="QLI80412.1"/>
    <property type="molecule type" value="Genomic_DNA"/>
</dbReference>
<evidence type="ECO:0000313" key="9">
    <source>
        <dbReference type="EMBL" id="QLI80412.1"/>
    </source>
</evidence>
<evidence type="ECO:0000256" key="4">
    <source>
        <dbReference type="ARBA" id="ARBA00022692"/>
    </source>
</evidence>
<evidence type="ECO:0000259" key="8">
    <source>
        <dbReference type="Pfam" id="PF00482"/>
    </source>
</evidence>